<dbReference type="PRINTS" id="PR00344">
    <property type="entry name" value="BCTRLSENSOR"/>
</dbReference>
<evidence type="ECO:0000313" key="12">
    <source>
        <dbReference type="EMBL" id="GFZ32093.1"/>
    </source>
</evidence>
<dbReference type="CDD" id="cd06225">
    <property type="entry name" value="HAMP"/>
    <property type="match status" value="1"/>
</dbReference>
<dbReference type="Gene3D" id="3.30.565.10">
    <property type="entry name" value="Histidine kinase-like ATPase, C-terminal domain"/>
    <property type="match status" value="1"/>
</dbReference>
<evidence type="ECO:0000256" key="3">
    <source>
        <dbReference type="ARBA" id="ARBA00012438"/>
    </source>
</evidence>
<evidence type="ECO:0000256" key="4">
    <source>
        <dbReference type="ARBA" id="ARBA00022553"/>
    </source>
</evidence>
<dbReference type="PROSITE" id="PS50109">
    <property type="entry name" value="HIS_KIN"/>
    <property type="match status" value="1"/>
</dbReference>
<feature type="domain" description="HAMP" evidence="11">
    <location>
        <begin position="82"/>
        <end position="134"/>
    </location>
</feature>
<keyword evidence="13" id="KW-1185">Reference proteome</keyword>
<dbReference type="CDD" id="cd00075">
    <property type="entry name" value="HATPase"/>
    <property type="match status" value="1"/>
</dbReference>
<dbReference type="Proteomes" id="UP000663802">
    <property type="component" value="Unassembled WGS sequence"/>
</dbReference>
<dbReference type="Pfam" id="PF02518">
    <property type="entry name" value="HATPase_c"/>
    <property type="match status" value="1"/>
</dbReference>
<feature type="transmembrane region" description="Helical" evidence="9">
    <location>
        <begin position="20"/>
        <end position="42"/>
    </location>
</feature>
<dbReference type="SMART" id="SM00388">
    <property type="entry name" value="HisKA"/>
    <property type="match status" value="1"/>
</dbReference>
<feature type="domain" description="Histidine kinase" evidence="10">
    <location>
        <begin position="256"/>
        <end position="472"/>
    </location>
</feature>
<dbReference type="InterPro" id="IPR003660">
    <property type="entry name" value="HAMP_dom"/>
</dbReference>
<keyword evidence="8 9" id="KW-0472">Membrane</keyword>
<accession>A0ABQ1EB95</accession>
<reference evidence="12 13" key="1">
    <citation type="journal article" date="2021" name="Int. J. Syst. Evol. Microbiol.">
        <title>Clostridium zeae sp. nov., isolated from corn silage.</title>
        <authorList>
            <person name="Kobayashi H."/>
            <person name="Tanizawa Y."/>
            <person name="Yagura M."/>
            <person name="Sakamoto M."/>
            <person name="Ohkuma M."/>
            <person name="Tohno M."/>
        </authorList>
    </citation>
    <scope>NUCLEOTIDE SEQUENCE [LARGE SCALE GENOMIC DNA]</scope>
    <source>
        <strain evidence="12 13">CSC2</strain>
    </source>
</reference>
<evidence type="ECO:0000256" key="8">
    <source>
        <dbReference type="ARBA" id="ARBA00023136"/>
    </source>
</evidence>
<evidence type="ECO:0000256" key="1">
    <source>
        <dbReference type="ARBA" id="ARBA00000085"/>
    </source>
</evidence>
<dbReference type="Gene3D" id="6.10.340.10">
    <property type="match status" value="1"/>
</dbReference>
<evidence type="ECO:0000256" key="7">
    <source>
        <dbReference type="ARBA" id="ARBA00023012"/>
    </source>
</evidence>
<dbReference type="InterPro" id="IPR036097">
    <property type="entry name" value="HisK_dim/P_sf"/>
</dbReference>
<dbReference type="SMART" id="SM00387">
    <property type="entry name" value="HATPase_c"/>
    <property type="match status" value="1"/>
</dbReference>
<dbReference type="SUPFAM" id="SSF55874">
    <property type="entry name" value="ATPase domain of HSP90 chaperone/DNA topoisomerase II/histidine kinase"/>
    <property type="match status" value="1"/>
</dbReference>
<keyword evidence="7" id="KW-0902">Two-component regulatory system</keyword>
<organism evidence="12 13">
    <name type="scientific">Clostridium zeae</name>
    <dbReference type="NCBI Taxonomy" id="2759022"/>
    <lineage>
        <taxon>Bacteria</taxon>
        <taxon>Bacillati</taxon>
        <taxon>Bacillota</taxon>
        <taxon>Clostridia</taxon>
        <taxon>Eubacteriales</taxon>
        <taxon>Clostridiaceae</taxon>
        <taxon>Clostridium</taxon>
    </lineage>
</organism>
<dbReference type="InterPro" id="IPR003661">
    <property type="entry name" value="HisK_dim/P_dom"/>
</dbReference>
<dbReference type="InterPro" id="IPR004358">
    <property type="entry name" value="Sig_transdc_His_kin-like_C"/>
</dbReference>
<dbReference type="InterPro" id="IPR003594">
    <property type="entry name" value="HATPase_dom"/>
</dbReference>
<dbReference type="InterPro" id="IPR005467">
    <property type="entry name" value="His_kinase_dom"/>
</dbReference>
<dbReference type="PROSITE" id="PS50885">
    <property type="entry name" value="HAMP"/>
    <property type="match status" value="1"/>
</dbReference>
<keyword evidence="9" id="KW-0812">Transmembrane</keyword>
<keyword evidence="9" id="KW-1133">Transmembrane helix</keyword>
<comment type="caution">
    <text evidence="12">The sequence shown here is derived from an EMBL/GenBank/DDBJ whole genome shotgun (WGS) entry which is preliminary data.</text>
</comment>
<dbReference type="InterPro" id="IPR036890">
    <property type="entry name" value="HATPase_C_sf"/>
</dbReference>
<comment type="subcellular location">
    <subcellularLocation>
        <location evidence="2">Membrane</location>
    </subcellularLocation>
</comment>
<keyword evidence="5" id="KW-0808">Transferase</keyword>
<keyword evidence="4" id="KW-0597">Phosphoprotein</keyword>
<dbReference type="CDD" id="cd00082">
    <property type="entry name" value="HisKA"/>
    <property type="match status" value="1"/>
</dbReference>
<evidence type="ECO:0000259" key="11">
    <source>
        <dbReference type="PROSITE" id="PS50885"/>
    </source>
</evidence>
<dbReference type="InterPro" id="IPR050351">
    <property type="entry name" value="BphY/WalK/GraS-like"/>
</dbReference>
<evidence type="ECO:0000256" key="2">
    <source>
        <dbReference type="ARBA" id="ARBA00004370"/>
    </source>
</evidence>
<dbReference type="RefSeq" id="WP_206870367.1">
    <property type="nucleotide sequence ID" value="NZ_BMBA01000002.1"/>
</dbReference>
<dbReference type="SUPFAM" id="SSF47384">
    <property type="entry name" value="Homodimeric domain of signal transducing histidine kinase"/>
    <property type="match status" value="1"/>
</dbReference>
<dbReference type="Pfam" id="PF00672">
    <property type="entry name" value="HAMP"/>
    <property type="match status" value="1"/>
</dbReference>
<dbReference type="SUPFAM" id="SSF55785">
    <property type="entry name" value="PYP-like sensor domain (PAS domain)"/>
    <property type="match status" value="1"/>
</dbReference>
<dbReference type="PANTHER" id="PTHR45453:SF1">
    <property type="entry name" value="PHOSPHATE REGULON SENSOR PROTEIN PHOR"/>
    <property type="match status" value="1"/>
</dbReference>
<evidence type="ECO:0000256" key="6">
    <source>
        <dbReference type="ARBA" id="ARBA00022777"/>
    </source>
</evidence>
<feature type="transmembrane region" description="Helical" evidence="9">
    <location>
        <begin position="54"/>
        <end position="80"/>
    </location>
</feature>
<dbReference type="EC" id="2.7.13.3" evidence="3"/>
<sequence length="472" mass="52408">MRKKEEYLNVKSSVVKTIFIVMSVLILISIGLTVTLYTFYGAYIEEKIASANTIIFGINTGLLGLMLITVAVLGPIVFYASKKMANPLVEMRKVAIAMSEGDFSVRAKGNYSGEIGQLAVTLNQLASELSSTINSLTIEGNLLRQILNSMSDGLLCFDMDQEISLKNSTFEKMFGVVNSIKDLKGDIYKETYKVSLAAIENLKTETATCIVNEKTILISASPILSEGDISVGTVVLFRDITEAARLEQTRRDYVANVSHELRSPLTAVKGLIIPLKEGMVKDDVKRRHFYDVIYNEIERLNRLVNDLFELSRLQSRKEPFDIQIVDVLNILYDQQDKFEILAKGKNICFTIEPRSSKIYAKGNIDRISQVLTILIDNALKFAKGVSKITLSAKSENGRVIIAVHNTGSSINNGDLKLIFDRFYKVDKSHKEEGAGLGLSIAKEIVTRMNGDIYVQSDGINETCFTFDLGSAK</sequence>
<evidence type="ECO:0000259" key="10">
    <source>
        <dbReference type="PROSITE" id="PS50109"/>
    </source>
</evidence>
<comment type="catalytic activity">
    <reaction evidence="1">
        <text>ATP + protein L-histidine = ADP + protein N-phospho-L-histidine.</text>
        <dbReference type="EC" id="2.7.13.3"/>
    </reaction>
</comment>
<proteinExistence type="predicted"/>
<evidence type="ECO:0000313" key="13">
    <source>
        <dbReference type="Proteomes" id="UP000663802"/>
    </source>
</evidence>
<evidence type="ECO:0000256" key="5">
    <source>
        <dbReference type="ARBA" id="ARBA00022679"/>
    </source>
</evidence>
<gene>
    <name evidence="12" type="ORF">CSC2_26190</name>
</gene>
<dbReference type="PANTHER" id="PTHR45453">
    <property type="entry name" value="PHOSPHATE REGULON SENSOR PROTEIN PHOR"/>
    <property type="match status" value="1"/>
</dbReference>
<dbReference type="Pfam" id="PF13188">
    <property type="entry name" value="PAS_8"/>
    <property type="match status" value="1"/>
</dbReference>
<dbReference type="InterPro" id="IPR035965">
    <property type="entry name" value="PAS-like_dom_sf"/>
</dbReference>
<evidence type="ECO:0000256" key="9">
    <source>
        <dbReference type="SAM" id="Phobius"/>
    </source>
</evidence>
<protein>
    <recommendedName>
        <fullName evidence="3">histidine kinase</fullName>
        <ecNumber evidence="3">2.7.13.3</ecNumber>
    </recommendedName>
</protein>
<dbReference type="SMART" id="SM00304">
    <property type="entry name" value="HAMP"/>
    <property type="match status" value="1"/>
</dbReference>
<dbReference type="InterPro" id="IPR000014">
    <property type="entry name" value="PAS"/>
</dbReference>
<dbReference type="Gene3D" id="3.30.450.20">
    <property type="entry name" value="PAS domain"/>
    <property type="match status" value="1"/>
</dbReference>
<dbReference type="EMBL" id="BMBA01000002">
    <property type="protein sequence ID" value="GFZ32093.1"/>
    <property type="molecule type" value="Genomic_DNA"/>
</dbReference>
<dbReference type="Gene3D" id="1.10.287.130">
    <property type="match status" value="1"/>
</dbReference>
<dbReference type="Pfam" id="PF00512">
    <property type="entry name" value="HisKA"/>
    <property type="match status" value="1"/>
</dbReference>
<name>A0ABQ1EB95_9CLOT</name>
<dbReference type="SUPFAM" id="SSF158472">
    <property type="entry name" value="HAMP domain-like"/>
    <property type="match status" value="1"/>
</dbReference>
<keyword evidence="6" id="KW-0418">Kinase</keyword>